<dbReference type="GO" id="GO:0017147">
    <property type="term" value="F:Wnt-protein binding"/>
    <property type="evidence" value="ECO:0007669"/>
    <property type="project" value="TreeGrafter"/>
</dbReference>
<sequence length="301" mass="32983">MSGRLYVLQCLPDGRIIEMDAEGGSRRIVLDGLKGNVDGIAIDRDLQRIYWTNMGPQMGPGHGEFFQADGSIEAVDLSGANRTSLVGHGLIVTPKQLAADFERGYLYWCDREGMRVMRSRLDGSDVTVLVRNGVFPADARDEMRHCVGIALDPINRHVYWTQKGPPDGGKGRIFRARLEIPPGQTPETRTDIELLFDHLPEPIDLEIDPHSAFLYWTDRGDLEGGNSLNRARIGPRGLEHHEIIAEGLHEGIGLALDHANSRAFTADLGGRVCVVSLAPGSQFRVIAAEMGILTGIAYLPG</sequence>
<dbReference type="InterPro" id="IPR050778">
    <property type="entry name" value="Cueball_EGF_LRP_Nidogen"/>
</dbReference>
<evidence type="ECO:0000313" key="1">
    <source>
        <dbReference type="EMBL" id="ROU06260.1"/>
    </source>
</evidence>
<proteinExistence type="predicted"/>
<reference evidence="1 2" key="1">
    <citation type="submission" date="2018-10" db="EMBL/GenBank/DDBJ databases">
        <title>The genome of Lysobacter enzymogenes OH11.</title>
        <authorList>
            <person name="Liu F."/>
            <person name="Zhao Y."/>
            <person name="Qian G."/>
            <person name="Chen Y."/>
            <person name="Xu H."/>
        </authorList>
    </citation>
    <scope>NUCLEOTIDE SEQUENCE [LARGE SCALE GENOMIC DNA]</scope>
    <source>
        <strain evidence="1 2">OH11</strain>
    </source>
</reference>
<dbReference type="PANTHER" id="PTHR46513:SF13">
    <property type="entry name" value="EGF-LIKE DOMAIN-CONTAINING PROTEIN"/>
    <property type="match status" value="1"/>
</dbReference>
<dbReference type="SMART" id="SM00135">
    <property type="entry name" value="LY"/>
    <property type="match status" value="4"/>
</dbReference>
<organism evidence="1 2">
    <name type="scientific">Lysobacter enzymogenes</name>
    <dbReference type="NCBI Taxonomy" id="69"/>
    <lineage>
        <taxon>Bacteria</taxon>
        <taxon>Pseudomonadati</taxon>
        <taxon>Pseudomonadota</taxon>
        <taxon>Gammaproteobacteria</taxon>
        <taxon>Lysobacterales</taxon>
        <taxon>Lysobacteraceae</taxon>
        <taxon>Lysobacter</taxon>
    </lineage>
</organism>
<dbReference type="AlphaFoldDB" id="A0A3N2RFM0"/>
<dbReference type="SUPFAM" id="SSF63825">
    <property type="entry name" value="YWTD domain"/>
    <property type="match status" value="1"/>
</dbReference>
<protein>
    <submittedName>
        <fullName evidence="1">Uncharacterized protein</fullName>
    </submittedName>
</protein>
<dbReference type="Gene3D" id="2.120.10.30">
    <property type="entry name" value="TolB, C-terminal domain"/>
    <property type="match status" value="2"/>
</dbReference>
<comment type="caution">
    <text evidence="1">The sequence shown here is derived from an EMBL/GenBank/DDBJ whole genome shotgun (WGS) entry which is preliminary data.</text>
</comment>
<dbReference type="GO" id="GO:0060070">
    <property type="term" value="P:canonical Wnt signaling pathway"/>
    <property type="evidence" value="ECO:0007669"/>
    <property type="project" value="TreeGrafter"/>
</dbReference>
<dbReference type="GO" id="GO:0005886">
    <property type="term" value="C:plasma membrane"/>
    <property type="evidence" value="ECO:0007669"/>
    <property type="project" value="TreeGrafter"/>
</dbReference>
<dbReference type="PANTHER" id="PTHR46513">
    <property type="entry name" value="VITELLOGENIN RECEPTOR-LIKE PROTEIN-RELATED-RELATED"/>
    <property type="match status" value="1"/>
</dbReference>
<dbReference type="GO" id="GO:0042813">
    <property type="term" value="F:Wnt receptor activity"/>
    <property type="evidence" value="ECO:0007669"/>
    <property type="project" value="TreeGrafter"/>
</dbReference>
<dbReference type="EMBL" id="RCTY01000036">
    <property type="protein sequence ID" value="ROU06260.1"/>
    <property type="molecule type" value="Genomic_DNA"/>
</dbReference>
<dbReference type="InterPro" id="IPR000033">
    <property type="entry name" value="LDLR_classB_rpt"/>
</dbReference>
<accession>A0A3N2RFM0</accession>
<dbReference type="Proteomes" id="UP000275910">
    <property type="component" value="Unassembled WGS sequence"/>
</dbReference>
<name>A0A3N2RFM0_LYSEN</name>
<gene>
    <name evidence="1" type="ORF">D9T17_15060</name>
</gene>
<dbReference type="InterPro" id="IPR011042">
    <property type="entry name" value="6-blade_b-propeller_TolB-like"/>
</dbReference>
<evidence type="ECO:0000313" key="2">
    <source>
        <dbReference type="Proteomes" id="UP000275910"/>
    </source>
</evidence>
<dbReference type="RefSeq" id="WP_123648184.1">
    <property type="nucleotide sequence ID" value="NZ_RCTY01000036.1"/>
</dbReference>